<proteinExistence type="predicted"/>
<protein>
    <submittedName>
        <fullName evidence="1">Uncharacterized protein</fullName>
    </submittedName>
</protein>
<organism evidence="1 2">
    <name type="scientific">Trifolium pratense</name>
    <name type="common">Red clover</name>
    <dbReference type="NCBI Taxonomy" id="57577"/>
    <lineage>
        <taxon>Eukaryota</taxon>
        <taxon>Viridiplantae</taxon>
        <taxon>Streptophyta</taxon>
        <taxon>Embryophyta</taxon>
        <taxon>Tracheophyta</taxon>
        <taxon>Spermatophyta</taxon>
        <taxon>Magnoliopsida</taxon>
        <taxon>eudicotyledons</taxon>
        <taxon>Gunneridae</taxon>
        <taxon>Pentapetalae</taxon>
        <taxon>rosids</taxon>
        <taxon>fabids</taxon>
        <taxon>Fabales</taxon>
        <taxon>Fabaceae</taxon>
        <taxon>Papilionoideae</taxon>
        <taxon>50 kb inversion clade</taxon>
        <taxon>NPAAA clade</taxon>
        <taxon>Hologalegina</taxon>
        <taxon>IRL clade</taxon>
        <taxon>Trifolieae</taxon>
        <taxon>Trifolium</taxon>
    </lineage>
</organism>
<dbReference type="Proteomes" id="UP001177021">
    <property type="component" value="Unassembled WGS sequence"/>
</dbReference>
<sequence length="457" mass="51749">MILDASAGGSLKNRDETEARELVESMAQNEYRATNDRGAKKKGGVLELDTQTALLAQQKLMTSQMEAMMKLLSNPQVQTSPIAMKSSQATSNKNHEASIKNLEVQMSQLSRQFSMLQNQGGFGGNTHDNPKNETCNGITLRSREIPERPAVETPLKKKVIEEEIKNKQEVVVENERHERDVENEIMSKEVEISEDEEEEVEKQREIKEKESKKVEKEKEFKKFMKVLNKLEMAIPLVEALEQMPSYAKFLKELLTKKRKPLDDEMVSMTEECSALIQRKLPQKKKDPGSFTIPCSIGNLTIEKALCDLGASINLMPLSMMKKIPGAVAKPTKMSLSLADRSIVHPEGILHDVLVRVGEFVFPADFVVLDIEETREWEPLLLGRPFLATSRALIDVEMGELMLRTDDQQVTFNVFDKMTCDDGDPQCFRIQVYDHMVKDALKLPWNAHYLPHGGTTFP</sequence>
<keyword evidence="2" id="KW-1185">Reference proteome</keyword>
<comment type="caution">
    <text evidence="1">The sequence shown here is derived from an EMBL/GenBank/DDBJ whole genome shotgun (WGS) entry which is preliminary data.</text>
</comment>
<gene>
    <name evidence="1" type="ORF">MILVUS5_LOCUS5830</name>
</gene>
<dbReference type="EMBL" id="CASHSV030000002">
    <property type="protein sequence ID" value="CAJ2635066.1"/>
    <property type="molecule type" value="Genomic_DNA"/>
</dbReference>
<name>A0ACB0ISS0_TRIPR</name>
<evidence type="ECO:0000313" key="1">
    <source>
        <dbReference type="EMBL" id="CAJ2635066.1"/>
    </source>
</evidence>
<accession>A0ACB0ISS0</accession>
<evidence type="ECO:0000313" key="2">
    <source>
        <dbReference type="Proteomes" id="UP001177021"/>
    </source>
</evidence>
<reference evidence="1" key="1">
    <citation type="submission" date="2023-10" db="EMBL/GenBank/DDBJ databases">
        <authorList>
            <person name="Rodriguez Cubillos JULIANA M."/>
            <person name="De Vega J."/>
        </authorList>
    </citation>
    <scope>NUCLEOTIDE SEQUENCE</scope>
</reference>